<dbReference type="Proteomes" id="UP000322667">
    <property type="component" value="Chromosome A08"/>
</dbReference>
<feature type="compositionally biased region" description="Acidic residues" evidence="1">
    <location>
        <begin position="238"/>
        <end position="256"/>
    </location>
</feature>
<gene>
    <name evidence="3" type="ORF">ES332_A08G299500v1</name>
</gene>
<name>A0A5D2PM89_GOSTO</name>
<organism evidence="3 4">
    <name type="scientific">Gossypium tomentosum</name>
    <name type="common">Hawaiian cotton</name>
    <name type="synonym">Gossypium sandvicense</name>
    <dbReference type="NCBI Taxonomy" id="34277"/>
    <lineage>
        <taxon>Eukaryota</taxon>
        <taxon>Viridiplantae</taxon>
        <taxon>Streptophyta</taxon>
        <taxon>Embryophyta</taxon>
        <taxon>Tracheophyta</taxon>
        <taxon>Spermatophyta</taxon>
        <taxon>Magnoliopsida</taxon>
        <taxon>eudicotyledons</taxon>
        <taxon>Gunneridae</taxon>
        <taxon>Pentapetalae</taxon>
        <taxon>rosids</taxon>
        <taxon>malvids</taxon>
        <taxon>Malvales</taxon>
        <taxon>Malvaceae</taxon>
        <taxon>Malvoideae</taxon>
        <taxon>Gossypium</taxon>
    </lineage>
</organism>
<accession>A0A5D2PM89</accession>
<dbReference type="Pfam" id="PF05011">
    <property type="entry name" value="DBR1"/>
    <property type="match status" value="1"/>
</dbReference>
<evidence type="ECO:0000256" key="1">
    <source>
        <dbReference type="SAM" id="MobiDB-lite"/>
    </source>
</evidence>
<protein>
    <recommendedName>
        <fullName evidence="2">Lariat debranching enzyme C-terminal domain-containing protein</fullName>
    </recommendedName>
</protein>
<reference evidence="3 4" key="1">
    <citation type="submission" date="2019-07" db="EMBL/GenBank/DDBJ databases">
        <title>WGS assembly of Gossypium tomentosum.</title>
        <authorList>
            <person name="Chen Z.J."/>
            <person name="Sreedasyam A."/>
            <person name="Ando A."/>
            <person name="Song Q."/>
            <person name="De L."/>
            <person name="Hulse-Kemp A."/>
            <person name="Ding M."/>
            <person name="Ye W."/>
            <person name="Kirkbride R."/>
            <person name="Jenkins J."/>
            <person name="Plott C."/>
            <person name="Lovell J."/>
            <person name="Lin Y.-M."/>
            <person name="Vaughn R."/>
            <person name="Liu B."/>
            <person name="Li W."/>
            <person name="Simpson S."/>
            <person name="Scheffler B."/>
            <person name="Saski C."/>
            <person name="Grover C."/>
            <person name="Hu G."/>
            <person name="Conover J."/>
            <person name="Carlson J."/>
            <person name="Shu S."/>
            <person name="Boston L."/>
            <person name="Williams M."/>
            <person name="Peterson D."/>
            <person name="Mcgee K."/>
            <person name="Jones D."/>
            <person name="Wendel J."/>
            <person name="Stelly D."/>
            <person name="Grimwood J."/>
            <person name="Schmutz J."/>
        </authorList>
    </citation>
    <scope>NUCLEOTIDE SEQUENCE [LARGE SCALE GENOMIC DNA]</scope>
    <source>
        <strain evidence="3">7179.01</strain>
    </source>
</reference>
<dbReference type="EMBL" id="CM017617">
    <property type="protein sequence ID" value="TYI17076.1"/>
    <property type="molecule type" value="Genomic_DNA"/>
</dbReference>
<dbReference type="InterPro" id="IPR007708">
    <property type="entry name" value="DBR1_C"/>
</dbReference>
<feature type="domain" description="Lariat debranching enzyme C-terminal" evidence="2">
    <location>
        <begin position="69"/>
        <end position="219"/>
    </location>
</feature>
<feature type="compositionally biased region" description="Basic and acidic residues" evidence="1">
    <location>
        <begin position="225"/>
        <end position="237"/>
    </location>
</feature>
<sequence>MHGDLDNVYETIKYIKNTHNIKIDLLLCCGDFQIQRGTLGSKPAAQLLEKLKPSYWFSAHLHCKFTALVEHEEGGQVTKFLALDKCLPGLKFLQIVDIESDPGPYEVQYDEEWLAITRKFCLSFDLPMCRLWVRTQLDMQDCRLWVKSRIEDRGAKPCEFSQTATPHNPSHSVSNTTFFCHSGSLSIIFYLFLAQLIVGSPHNPQTVSFLELLDLPYVLDNALDSRDTPASLPRKDDYSEDIPIEDKNEIEDDAEPNNENRSS</sequence>
<dbReference type="SMART" id="SM01124">
    <property type="entry name" value="DBR1"/>
    <property type="match status" value="1"/>
</dbReference>
<proteinExistence type="predicted"/>
<keyword evidence="4" id="KW-1185">Reference proteome</keyword>
<dbReference type="PANTHER" id="PTHR12849:SF0">
    <property type="entry name" value="LARIAT DEBRANCHING ENZYME"/>
    <property type="match status" value="1"/>
</dbReference>
<dbReference type="GO" id="GO:0000398">
    <property type="term" value="P:mRNA splicing, via spliceosome"/>
    <property type="evidence" value="ECO:0007669"/>
    <property type="project" value="TreeGrafter"/>
</dbReference>
<dbReference type="GO" id="GO:0005634">
    <property type="term" value="C:nucleus"/>
    <property type="evidence" value="ECO:0007669"/>
    <property type="project" value="TreeGrafter"/>
</dbReference>
<evidence type="ECO:0000313" key="4">
    <source>
        <dbReference type="Proteomes" id="UP000322667"/>
    </source>
</evidence>
<dbReference type="AlphaFoldDB" id="A0A5D2PM89"/>
<evidence type="ECO:0000259" key="2">
    <source>
        <dbReference type="SMART" id="SM01124"/>
    </source>
</evidence>
<feature type="region of interest" description="Disordered" evidence="1">
    <location>
        <begin position="225"/>
        <end position="263"/>
    </location>
</feature>
<evidence type="ECO:0000313" key="3">
    <source>
        <dbReference type="EMBL" id="TYI17076.1"/>
    </source>
</evidence>
<dbReference type="GO" id="GO:0008419">
    <property type="term" value="F:RNA lariat debranching enzyme activity"/>
    <property type="evidence" value="ECO:0007669"/>
    <property type="project" value="TreeGrafter"/>
</dbReference>
<dbReference type="PANTHER" id="PTHR12849">
    <property type="entry name" value="RNA LARIAT DEBRANCHING ENZYME"/>
    <property type="match status" value="1"/>
</dbReference>